<evidence type="ECO:0000256" key="3">
    <source>
        <dbReference type="ARBA" id="ARBA00022618"/>
    </source>
</evidence>
<keyword evidence="8" id="KW-0131">Cell cycle</keyword>
<evidence type="ECO:0000313" key="11">
    <source>
        <dbReference type="EMBL" id="CAB4744207.1"/>
    </source>
</evidence>
<feature type="domain" description="Core-binding (CB)" evidence="10">
    <location>
        <begin position="5"/>
        <end position="95"/>
    </location>
</feature>
<dbReference type="Pfam" id="PF02899">
    <property type="entry name" value="Phage_int_SAM_1"/>
    <property type="match status" value="1"/>
</dbReference>
<dbReference type="NCBIfam" id="NF001399">
    <property type="entry name" value="PRK00283.1"/>
    <property type="match status" value="1"/>
</dbReference>
<evidence type="ECO:0000256" key="8">
    <source>
        <dbReference type="ARBA" id="ARBA00023306"/>
    </source>
</evidence>
<dbReference type="InterPro" id="IPR023009">
    <property type="entry name" value="Tyrosine_recombinase_XerC/XerD"/>
</dbReference>
<dbReference type="AlphaFoldDB" id="A0A6J6TBQ8"/>
<keyword evidence="3" id="KW-0132">Cell division</keyword>
<dbReference type="CDD" id="cd00798">
    <property type="entry name" value="INT_XerDC_C"/>
    <property type="match status" value="1"/>
</dbReference>
<dbReference type="PROSITE" id="PS51900">
    <property type="entry name" value="CB"/>
    <property type="match status" value="1"/>
</dbReference>
<dbReference type="GO" id="GO:0003677">
    <property type="term" value="F:DNA binding"/>
    <property type="evidence" value="ECO:0007669"/>
    <property type="project" value="UniProtKB-KW"/>
</dbReference>
<keyword evidence="2" id="KW-0963">Cytoplasm</keyword>
<dbReference type="InterPro" id="IPR044068">
    <property type="entry name" value="CB"/>
</dbReference>
<feature type="domain" description="Tyr recombinase" evidence="9">
    <location>
        <begin position="115"/>
        <end position="301"/>
    </location>
</feature>
<dbReference type="HAMAP" id="MF_01808">
    <property type="entry name" value="Recomb_XerC_XerD"/>
    <property type="match status" value="1"/>
</dbReference>
<evidence type="ECO:0000256" key="4">
    <source>
        <dbReference type="ARBA" id="ARBA00022829"/>
    </source>
</evidence>
<keyword evidence="5" id="KW-0229">DNA integration</keyword>
<evidence type="ECO:0000259" key="9">
    <source>
        <dbReference type="PROSITE" id="PS51898"/>
    </source>
</evidence>
<evidence type="ECO:0000256" key="2">
    <source>
        <dbReference type="ARBA" id="ARBA00022490"/>
    </source>
</evidence>
<dbReference type="Gene3D" id="1.10.150.130">
    <property type="match status" value="1"/>
</dbReference>
<organism evidence="11">
    <name type="scientific">freshwater metagenome</name>
    <dbReference type="NCBI Taxonomy" id="449393"/>
    <lineage>
        <taxon>unclassified sequences</taxon>
        <taxon>metagenomes</taxon>
        <taxon>ecological metagenomes</taxon>
    </lineage>
</organism>
<dbReference type="GO" id="GO:0007059">
    <property type="term" value="P:chromosome segregation"/>
    <property type="evidence" value="ECO:0007669"/>
    <property type="project" value="UniProtKB-KW"/>
</dbReference>
<proteinExistence type="inferred from homology"/>
<dbReference type="InterPro" id="IPR011010">
    <property type="entry name" value="DNA_brk_join_enz"/>
</dbReference>
<evidence type="ECO:0000256" key="1">
    <source>
        <dbReference type="ARBA" id="ARBA00004496"/>
    </source>
</evidence>
<evidence type="ECO:0000259" key="10">
    <source>
        <dbReference type="PROSITE" id="PS51900"/>
    </source>
</evidence>
<dbReference type="InterPro" id="IPR013762">
    <property type="entry name" value="Integrase-like_cat_sf"/>
</dbReference>
<dbReference type="Gene3D" id="1.10.443.10">
    <property type="entry name" value="Intergrase catalytic core"/>
    <property type="match status" value="1"/>
</dbReference>
<sequence length="308" mass="33999">MGSNPDLDSAITDYLSFASIEKGLSKNTISAYRLDLARFSEFMASTGKTVDDVTPVLMEDFLGWLRGANSNKPRGSESSVSRSIVCVRNLFKFIATEKRIANPIKNFAPPPIPKRLPKALKVSEIVRLIESAKSSDDQFSLRDCALIEILYATGARISEITNLELADIAQLDETFTVKLLGKGSKERIVPIGNFARISLEIYLTRGRPALLKEKRSQKVFLNSRGNGLSRQSAWEIVATAAERGNLDTHVTPHSLRHSFATHLLDGGADIRVVQELLGHSSVTTTQIYTLITIDKLRESYASAHPRAK</sequence>
<evidence type="ECO:0000256" key="7">
    <source>
        <dbReference type="ARBA" id="ARBA00023172"/>
    </source>
</evidence>
<dbReference type="InterPro" id="IPR010998">
    <property type="entry name" value="Integrase_recombinase_N"/>
</dbReference>
<keyword evidence="4" id="KW-0159">Chromosome partition</keyword>
<comment type="subcellular location">
    <subcellularLocation>
        <location evidence="1">Cytoplasm</location>
    </subcellularLocation>
</comment>
<dbReference type="InterPro" id="IPR002104">
    <property type="entry name" value="Integrase_catalytic"/>
</dbReference>
<dbReference type="InterPro" id="IPR004107">
    <property type="entry name" value="Integrase_SAM-like_N"/>
</dbReference>
<dbReference type="PANTHER" id="PTHR30349">
    <property type="entry name" value="PHAGE INTEGRASE-RELATED"/>
    <property type="match status" value="1"/>
</dbReference>
<dbReference type="InterPro" id="IPR050090">
    <property type="entry name" value="Tyrosine_recombinase_XerCD"/>
</dbReference>
<dbReference type="PROSITE" id="PS51898">
    <property type="entry name" value="TYR_RECOMBINASE"/>
    <property type="match status" value="1"/>
</dbReference>
<reference evidence="11" key="1">
    <citation type="submission" date="2020-05" db="EMBL/GenBank/DDBJ databases">
        <authorList>
            <person name="Chiriac C."/>
            <person name="Salcher M."/>
            <person name="Ghai R."/>
            <person name="Kavagutti S V."/>
        </authorList>
    </citation>
    <scope>NUCLEOTIDE SEQUENCE</scope>
</reference>
<dbReference type="GO" id="GO:0006310">
    <property type="term" value="P:DNA recombination"/>
    <property type="evidence" value="ECO:0007669"/>
    <property type="project" value="UniProtKB-KW"/>
</dbReference>
<dbReference type="EMBL" id="CAEZZG010000001">
    <property type="protein sequence ID" value="CAB4744207.1"/>
    <property type="molecule type" value="Genomic_DNA"/>
</dbReference>
<dbReference type="GO" id="GO:0051301">
    <property type="term" value="P:cell division"/>
    <property type="evidence" value="ECO:0007669"/>
    <property type="project" value="UniProtKB-KW"/>
</dbReference>
<name>A0A6J6TBQ8_9ZZZZ</name>
<dbReference type="SUPFAM" id="SSF47823">
    <property type="entry name" value="lambda integrase-like, N-terminal domain"/>
    <property type="match status" value="1"/>
</dbReference>
<keyword evidence="7" id="KW-0233">DNA recombination</keyword>
<dbReference type="PANTHER" id="PTHR30349:SF81">
    <property type="entry name" value="TYROSINE RECOMBINASE XERC"/>
    <property type="match status" value="1"/>
</dbReference>
<dbReference type="SUPFAM" id="SSF56349">
    <property type="entry name" value="DNA breaking-rejoining enzymes"/>
    <property type="match status" value="1"/>
</dbReference>
<evidence type="ECO:0000256" key="5">
    <source>
        <dbReference type="ARBA" id="ARBA00022908"/>
    </source>
</evidence>
<evidence type="ECO:0000256" key="6">
    <source>
        <dbReference type="ARBA" id="ARBA00023125"/>
    </source>
</evidence>
<dbReference type="GO" id="GO:0005737">
    <property type="term" value="C:cytoplasm"/>
    <property type="evidence" value="ECO:0007669"/>
    <property type="project" value="UniProtKB-SubCell"/>
</dbReference>
<dbReference type="Pfam" id="PF00589">
    <property type="entry name" value="Phage_integrase"/>
    <property type="match status" value="1"/>
</dbReference>
<protein>
    <submittedName>
        <fullName evidence="11">Unannotated protein</fullName>
    </submittedName>
</protein>
<gene>
    <name evidence="11" type="ORF">UFOPK2844_00009</name>
</gene>
<keyword evidence="6" id="KW-0238">DNA-binding</keyword>
<accession>A0A6J6TBQ8</accession>
<dbReference type="GO" id="GO:0015074">
    <property type="term" value="P:DNA integration"/>
    <property type="evidence" value="ECO:0007669"/>
    <property type="project" value="UniProtKB-KW"/>
</dbReference>